<organism evidence="2 3">
    <name type="scientific">Sinocyclocheilus anshuiensis</name>
    <dbReference type="NCBI Taxonomy" id="1608454"/>
    <lineage>
        <taxon>Eukaryota</taxon>
        <taxon>Metazoa</taxon>
        <taxon>Chordata</taxon>
        <taxon>Craniata</taxon>
        <taxon>Vertebrata</taxon>
        <taxon>Euteleostomi</taxon>
        <taxon>Actinopterygii</taxon>
        <taxon>Neopterygii</taxon>
        <taxon>Teleostei</taxon>
        <taxon>Ostariophysi</taxon>
        <taxon>Cypriniformes</taxon>
        <taxon>Cyprinidae</taxon>
        <taxon>Cyprininae</taxon>
        <taxon>Sinocyclocheilus</taxon>
    </lineage>
</organism>
<reference evidence="2" key="1">
    <citation type="submission" date="2025-08" db="UniProtKB">
        <authorList>
            <consortium name="Ensembl"/>
        </authorList>
    </citation>
    <scope>IDENTIFICATION</scope>
</reference>
<evidence type="ECO:0000313" key="2">
    <source>
        <dbReference type="Ensembl" id="ENSSANP00000014796.1"/>
    </source>
</evidence>
<proteinExistence type="predicted"/>
<dbReference type="PROSITE" id="PS50041">
    <property type="entry name" value="C_TYPE_LECTIN_2"/>
    <property type="match status" value="1"/>
</dbReference>
<dbReference type="InterPro" id="IPR016187">
    <property type="entry name" value="CTDL_fold"/>
</dbReference>
<reference evidence="2" key="2">
    <citation type="submission" date="2025-09" db="UniProtKB">
        <authorList>
            <consortium name="Ensembl"/>
        </authorList>
    </citation>
    <scope>IDENTIFICATION</scope>
</reference>
<dbReference type="SUPFAM" id="SSF56436">
    <property type="entry name" value="C-type lectin-like"/>
    <property type="match status" value="1"/>
</dbReference>
<evidence type="ECO:0000259" key="1">
    <source>
        <dbReference type="PROSITE" id="PS50041"/>
    </source>
</evidence>
<dbReference type="Gene3D" id="3.10.100.10">
    <property type="entry name" value="Mannose-Binding Protein A, subunit A"/>
    <property type="match status" value="1"/>
</dbReference>
<name>A0A671L6S7_9TELE</name>
<keyword evidence="3" id="KW-1185">Reference proteome</keyword>
<dbReference type="Pfam" id="PF00059">
    <property type="entry name" value="Lectin_C"/>
    <property type="match status" value="1"/>
</dbReference>
<dbReference type="InterPro" id="IPR001304">
    <property type="entry name" value="C-type_lectin-like"/>
</dbReference>
<dbReference type="Proteomes" id="UP000472260">
    <property type="component" value="Unassembled WGS sequence"/>
</dbReference>
<sequence length="60" mass="7324">MLICTFRFWVSGEPNGYSKENCVVTYPSSWNDLLCNYVLKWICEKTFFKLFYYIYHTNVF</sequence>
<feature type="domain" description="C-type lectin" evidence="1">
    <location>
        <begin position="6"/>
        <end position="44"/>
    </location>
</feature>
<evidence type="ECO:0000313" key="3">
    <source>
        <dbReference type="Proteomes" id="UP000472260"/>
    </source>
</evidence>
<dbReference type="Ensembl" id="ENSSANT00000015764.1">
    <property type="protein sequence ID" value="ENSSANP00000014796.1"/>
    <property type="gene ID" value="ENSSANG00000007812.1"/>
</dbReference>
<protein>
    <recommendedName>
        <fullName evidence="1">C-type lectin domain-containing protein</fullName>
    </recommendedName>
</protein>
<dbReference type="AlphaFoldDB" id="A0A671L6S7"/>
<accession>A0A671L6S7</accession>
<dbReference type="InterPro" id="IPR016186">
    <property type="entry name" value="C-type_lectin-like/link_sf"/>
</dbReference>